<dbReference type="EMBL" id="CABVLU010000002">
    <property type="protein sequence ID" value="VVT48909.1"/>
    <property type="molecule type" value="Genomic_DNA"/>
</dbReference>
<dbReference type="InterPro" id="IPR003593">
    <property type="entry name" value="AAA+_ATPase"/>
</dbReference>
<dbReference type="CDD" id="cd00267">
    <property type="entry name" value="ABC_ATPase"/>
    <property type="match status" value="1"/>
</dbReference>
<evidence type="ECO:0000313" key="4">
    <source>
        <dbReference type="EMBL" id="VVT48909.1"/>
    </source>
</evidence>
<keyword evidence="2" id="KW-0067">ATP-binding</keyword>
<dbReference type="Pfam" id="PF00005">
    <property type="entry name" value="ABC_tran"/>
    <property type="match status" value="1"/>
</dbReference>
<dbReference type="GO" id="GO:0016887">
    <property type="term" value="F:ATP hydrolysis activity"/>
    <property type="evidence" value="ECO:0007669"/>
    <property type="project" value="InterPro"/>
</dbReference>
<accession>A0A5E8BJQ0</accession>
<evidence type="ECO:0000256" key="1">
    <source>
        <dbReference type="ARBA" id="ARBA00022741"/>
    </source>
</evidence>
<dbReference type="AlphaFoldDB" id="A0A5E8BJQ0"/>
<dbReference type="RefSeq" id="XP_031852621.1">
    <property type="nucleotide sequence ID" value="XM_031996730.1"/>
</dbReference>
<dbReference type="OrthoDB" id="6512918at2759"/>
<dbReference type="InterPro" id="IPR027417">
    <property type="entry name" value="P-loop_NTPase"/>
</dbReference>
<evidence type="ECO:0000313" key="5">
    <source>
        <dbReference type="Proteomes" id="UP000398389"/>
    </source>
</evidence>
<gene>
    <name evidence="4" type="ORF">SAPINGB_P002010</name>
</gene>
<dbReference type="SMART" id="SM00382">
    <property type="entry name" value="AAA"/>
    <property type="match status" value="1"/>
</dbReference>
<dbReference type="Gene3D" id="3.40.50.300">
    <property type="entry name" value="P-loop containing nucleotide triphosphate hydrolases"/>
    <property type="match status" value="1"/>
</dbReference>
<dbReference type="GeneID" id="43580830"/>
<protein>
    <recommendedName>
        <fullName evidence="3">ABC transporter domain-containing protein</fullName>
    </recommendedName>
</protein>
<reference evidence="4 5" key="1">
    <citation type="submission" date="2019-09" db="EMBL/GenBank/DDBJ databases">
        <authorList>
            <person name="Brejova B."/>
        </authorList>
    </citation>
    <scope>NUCLEOTIDE SEQUENCE [LARGE SCALE GENOMIC DNA]</scope>
</reference>
<proteinExistence type="predicted"/>
<sequence>MSNLSKDPAPAIDVNNLTYIFPNGTTGIYPTSLKLPRGSRTLLIGANGAGKSTLLRVLAGKTLARQGAVRIYGRDPFRTHGSAARSDDGIDFALTYLGTEWATNPIVRYDLGVVELLESMGGGTSGAYADRRKLLVDILDIDLRWRMHRASDGERRRVQLAMGLMRPWTVLLLDEVTVDLDVLVRARLLDFLRTETETRDCAVIYATHIFDGLGEWPTHAVHMHAGAITHFGEYVVELEEKKDGSVSKVSVAGVALDHFETNRIVRHGSTGETEIVPATTITADDVAGALVIPKNSVLLELALQWLRHDLTERGERSEHLSWAEIRERVLGPEKSS</sequence>
<dbReference type="SUPFAM" id="SSF52540">
    <property type="entry name" value="P-loop containing nucleoside triphosphate hydrolases"/>
    <property type="match status" value="1"/>
</dbReference>
<dbReference type="InterPro" id="IPR003439">
    <property type="entry name" value="ABC_transporter-like_ATP-bd"/>
</dbReference>
<dbReference type="Proteomes" id="UP000398389">
    <property type="component" value="Unassembled WGS sequence"/>
</dbReference>
<dbReference type="PANTHER" id="PTHR43158:SF2">
    <property type="entry name" value="SKFA PEPTIDE EXPORT ATP-BINDING PROTEIN SKFE"/>
    <property type="match status" value="1"/>
</dbReference>
<feature type="domain" description="ABC transporter" evidence="3">
    <location>
        <begin position="12"/>
        <end position="250"/>
    </location>
</feature>
<keyword evidence="1" id="KW-0547">Nucleotide-binding</keyword>
<dbReference type="GO" id="GO:0005524">
    <property type="term" value="F:ATP binding"/>
    <property type="evidence" value="ECO:0007669"/>
    <property type="project" value="UniProtKB-KW"/>
</dbReference>
<dbReference type="PANTHER" id="PTHR43158">
    <property type="entry name" value="SKFA PEPTIDE EXPORT ATP-BINDING PROTEIN SKFE"/>
    <property type="match status" value="1"/>
</dbReference>
<organism evidence="4 5">
    <name type="scientific">Magnusiomyces paraingens</name>
    <dbReference type="NCBI Taxonomy" id="2606893"/>
    <lineage>
        <taxon>Eukaryota</taxon>
        <taxon>Fungi</taxon>
        <taxon>Dikarya</taxon>
        <taxon>Ascomycota</taxon>
        <taxon>Saccharomycotina</taxon>
        <taxon>Dipodascomycetes</taxon>
        <taxon>Dipodascales</taxon>
        <taxon>Dipodascaceae</taxon>
        <taxon>Magnusiomyces</taxon>
    </lineage>
</organism>
<evidence type="ECO:0000259" key="3">
    <source>
        <dbReference type="PROSITE" id="PS50893"/>
    </source>
</evidence>
<name>A0A5E8BJQ0_9ASCO</name>
<evidence type="ECO:0000256" key="2">
    <source>
        <dbReference type="ARBA" id="ARBA00022840"/>
    </source>
</evidence>
<dbReference type="PROSITE" id="PS50893">
    <property type="entry name" value="ABC_TRANSPORTER_2"/>
    <property type="match status" value="1"/>
</dbReference>
<keyword evidence="5" id="KW-1185">Reference proteome</keyword>